<accession>A0A4S8IN21</accession>
<name>A0A4S8IN21_MUSBA</name>
<gene>
    <name evidence="1" type="ORF">C4D60_Mb06t14740</name>
</gene>
<protein>
    <submittedName>
        <fullName evidence="1">Uncharacterized protein</fullName>
    </submittedName>
</protein>
<organism evidence="1 2">
    <name type="scientific">Musa balbisiana</name>
    <name type="common">Banana</name>
    <dbReference type="NCBI Taxonomy" id="52838"/>
    <lineage>
        <taxon>Eukaryota</taxon>
        <taxon>Viridiplantae</taxon>
        <taxon>Streptophyta</taxon>
        <taxon>Embryophyta</taxon>
        <taxon>Tracheophyta</taxon>
        <taxon>Spermatophyta</taxon>
        <taxon>Magnoliopsida</taxon>
        <taxon>Liliopsida</taxon>
        <taxon>Zingiberales</taxon>
        <taxon>Musaceae</taxon>
        <taxon>Musa</taxon>
    </lineage>
</organism>
<evidence type="ECO:0000313" key="1">
    <source>
        <dbReference type="EMBL" id="THU49928.1"/>
    </source>
</evidence>
<comment type="caution">
    <text evidence="1">The sequence shown here is derived from an EMBL/GenBank/DDBJ whole genome shotgun (WGS) entry which is preliminary data.</text>
</comment>
<dbReference type="Proteomes" id="UP000317650">
    <property type="component" value="Chromosome 6"/>
</dbReference>
<dbReference type="AlphaFoldDB" id="A0A4S8IN21"/>
<reference evidence="1 2" key="1">
    <citation type="journal article" date="2019" name="Nat. Plants">
        <title>Genome sequencing of Musa balbisiana reveals subgenome evolution and function divergence in polyploid bananas.</title>
        <authorList>
            <person name="Yao X."/>
        </authorList>
    </citation>
    <scope>NUCLEOTIDE SEQUENCE [LARGE SCALE GENOMIC DNA]</scope>
    <source>
        <strain evidence="2">cv. DH-PKW</strain>
        <tissue evidence="1">Leaves</tissue>
    </source>
</reference>
<evidence type="ECO:0000313" key="2">
    <source>
        <dbReference type="Proteomes" id="UP000317650"/>
    </source>
</evidence>
<proteinExistence type="predicted"/>
<keyword evidence="2" id="KW-1185">Reference proteome</keyword>
<dbReference type="EMBL" id="PYDT01000009">
    <property type="protein sequence ID" value="THU49928.1"/>
    <property type="molecule type" value="Genomic_DNA"/>
</dbReference>
<sequence length="111" mass="12461">MILVFFLGVVQSEARSHQEAEPSSLDLRGQSRISLGFVSVPEQDLQKKPRGTLCSKCMHMRASSGFFHLLTEVIKNPVMLRLLHCLPSTAEEATQEATVRSYTNIWELMLG</sequence>